<evidence type="ECO:0000313" key="3">
    <source>
        <dbReference type="EMBL" id="KAF5951000.1"/>
    </source>
</evidence>
<keyword evidence="4" id="KW-1185">Reference proteome</keyword>
<evidence type="ECO:0000313" key="4">
    <source>
        <dbReference type="Proteomes" id="UP000593564"/>
    </source>
</evidence>
<protein>
    <recommendedName>
        <fullName evidence="2">Alpha/beta hydrolase fold-3 domain-containing protein</fullName>
    </recommendedName>
</protein>
<dbReference type="GO" id="GO:0016787">
    <property type="term" value="F:hydrolase activity"/>
    <property type="evidence" value="ECO:0007669"/>
    <property type="project" value="InterPro"/>
</dbReference>
<name>A0A7J7HDK7_CAMSI</name>
<reference evidence="4" key="1">
    <citation type="journal article" date="2020" name="Nat. Commun.">
        <title>Genome assembly of wild tea tree DASZ reveals pedigree and selection history of tea varieties.</title>
        <authorList>
            <person name="Zhang W."/>
            <person name="Zhang Y."/>
            <person name="Qiu H."/>
            <person name="Guo Y."/>
            <person name="Wan H."/>
            <person name="Zhang X."/>
            <person name="Scossa F."/>
            <person name="Alseekh S."/>
            <person name="Zhang Q."/>
            <person name="Wang P."/>
            <person name="Xu L."/>
            <person name="Schmidt M.H."/>
            <person name="Jia X."/>
            <person name="Li D."/>
            <person name="Zhu A."/>
            <person name="Guo F."/>
            <person name="Chen W."/>
            <person name="Ni D."/>
            <person name="Usadel B."/>
            <person name="Fernie A.R."/>
            <person name="Wen W."/>
        </authorList>
    </citation>
    <scope>NUCLEOTIDE SEQUENCE [LARGE SCALE GENOMIC DNA]</scope>
    <source>
        <strain evidence="4">cv. G240</strain>
    </source>
</reference>
<dbReference type="InterPro" id="IPR013094">
    <property type="entry name" value="AB_hydrolase_3"/>
</dbReference>
<dbReference type="Gene3D" id="3.40.50.1820">
    <property type="entry name" value="alpha/beta hydrolase"/>
    <property type="match status" value="1"/>
</dbReference>
<dbReference type="Pfam" id="PF07859">
    <property type="entry name" value="Abhydrolase_3"/>
    <property type="match status" value="1"/>
</dbReference>
<comment type="caution">
    <text evidence="3">The sequence shown here is derived from an EMBL/GenBank/DDBJ whole genome shotgun (WGS) entry which is preliminary data.</text>
</comment>
<dbReference type="EMBL" id="JACBKZ010000005">
    <property type="protein sequence ID" value="KAF5951000.1"/>
    <property type="molecule type" value="Genomic_DNA"/>
</dbReference>
<accession>A0A7J7HDK7</accession>
<dbReference type="AlphaFoldDB" id="A0A7J7HDK7"/>
<reference evidence="3 4" key="2">
    <citation type="submission" date="2020-07" db="EMBL/GenBank/DDBJ databases">
        <title>Genome assembly of wild tea tree DASZ reveals pedigree and selection history of tea varieties.</title>
        <authorList>
            <person name="Zhang W."/>
        </authorList>
    </citation>
    <scope>NUCLEOTIDE SEQUENCE [LARGE SCALE GENOMIC DNA]</scope>
    <source>
        <strain evidence="4">cv. G240</strain>
        <tissue evidence="3">Leaf</tissue>
    </source>
</reference>
<dbReference type="PANTHER" id="PTHR23024:SF551">
    <property type="entry name" value="2-HYDROXYISOFLAVANONE DEHYDRATASE-LIKE"/>
    <property type="match status" value="1"/>
</dbReference>
<dbReference type="Proteomes" id="UP000593564">
    <property type="component" value="Unassembled WGS sequence"/>
</dbReference>
<organism evidence="3 4">
    <name type="scientific">Camellia sinensis</name>
    <name type="common">Tea plant</name>
    <name type="synonym">Thea sinensis</name>
    <dbReference type="NCBI Taxonomy" id="4442"/>
    <lineage>
        <taxon>Eukaryota</taxon>
        <taxon>Viridiplantae</taxon>
        <taxon>Streptophyta</taxon>
        <taxon>Embryophyta</taxon>
        <taxon>Tracheophyta</taxon>
        <taxon>Spermatophyta</taxon>
        <taxon>Magnoliopsida</taxon>
        <taxon>eudicotyledons</taxon>
        <taxon>Gunneridae</taxon>
        <taxon>Pentapetalae</taxon>
        <taxon>asterids</taxon>
        <taxon>Ericales</taxon>
        <taxon>Theaceae</taxon>
        <taxon>Camellia</taxon>
    </lineage>
</organism>
<feature type="domain" description="Alpha/beta hydrolase fold-3" evidence="2">
    <location>
        <begin position="76"/>
        <end position="304"/>
    </location>
</feature>
<dbReference type="SUPFAM" id="SSF53474">
    <property type="entry name" value="alpha/beta-Hydrolases"/>
    <property type="match status" value="1"/>
</dbReference>
<dbReference type="InterPro" id="IPR029058">
    <property type="entry name" value="AB_hydrolase_fold"/>
</dbReference>
<proteinExistence type="inferred from homology"/>
<dbReference type="PANTHER" id="PTHR23024">
    <property type="entry name" value="ARYLACETAMIDE DEACETYLASE"/>
    <property type="match status" value="1"/>
</dbReference>
<comment type="similarity">
    <text evidence="1">Belongs to the 'GDXG' lipolytic enzyme family.</text>
</comment>
<evidence type="ECO:0000256" key="1">
    <source>
        <dbReference type="ARBA" id="ARBA00010515"/>
    </source>
</evidence>
<sequence>MVSNTKEVASELLPVLKVYKDGTVDRLLGSPFVPPSSPTTTTTTTTTIISKDTTISSAVSARLYLPPTTTTRLPILVYFHGGGFCIESAFSSFCHRYITSLVSHSPILAVSIEYRLAPENPLPIAYEDSWSALQWVASHSIKPKSKPKPNSDPWLSNYGDFSRIYIGGDSAGANIAHNILMRAGVEPLHGGVEILGAFLSHPYFWGSDPIGSESKADREMGLLHRTWMFAYPGAPGGVDNPMINPFASNAPSLKELKCARILVVVAEMDELRERGVRYGEEVRESGWGGDLEVVEVEAEDHCFHILNPETKNAKNLIKVLASFLK</sequence>
<gene>
    <name evidence="3" type="ORF">HYC85_012993</name>
</gene>
<dbReference type="InterPro" id="IPR050466">
    <property type="entry name" value="Carboxylest/Gibb_receptor"/>
</dbReference>
<evidence type="ECO:0000259" key="2">
    <source>
        <dbReference type="Pfam" id="PF07859"/>
    </source>
</evidence>